<dbReference type="PRINTS" id="PR00385">
    <property type="entry name" value="P450"/>
</dbReference>
<dbReference type="InterPro" id="IPR002401">
    <property type="entry name" value="Cyt_P450_E_grp-I"/>
</dbReference>
<keyword evidence="6" id="KW-0560">Oxidoreductase</keyword>
<dbReference type="OrthoDB" id="2789670at2759"/>
<dbReference type="GO" id="GO:0004497">
    <property type="term" value="F:monooxygenase activity"/>
    <property type="evidence" value="ECO:0007669"/>
    <property type="project" value="UniProtKB-KW"/>
</dbReference>
<dbReference type="Proteomes" id="UP000554235">
    <property type="component" value="Unassembled WGS sequence"/>
</dbReference>
<comment type="similarity">
    <text evidence="6">Belongs to the cytochrome P450 family.</text>
</comment>
<comment type="cofactor">
    <cofactor evidence="1 5">
        <name>heme</name>
        <dbReference type="ChEBI" id="CHEBI:30413"/>
    </cofactor>
</comment>
<dbReference type="GO" id="GO:0020037">
    <property type="term" value="F:heme binding"/>
    <property type="evidence" value="ECO:0007669"/>
    <property type="project" value="InterPro"/>
</dbReference>
<evidence type="ECO:0000256" key="5">
    <source>
        <dbReference type="PIRSR" id="PIRSR602401-1"/>
    </source>
</evidence>
<evidence type="ECO:0000256" key="1">
    <source>
        <dbReference type="ARBA" id="ARBA00001971"/>
    </source>
</evidence>
<sequence>MNAGSDTTAIAMNNAMYHLLKHPEVLKKLQEEVDSALDEDEVIAPFDKVKHLPYLRAVIDETLRITPSVTFNLPRRTPSEGCAIGDDFIAGETSVSISAWTAHRDEEIYPEPECFRPERWIGEGAQELQKGFIAFSAGARGCIGRNISYLEQTVLLASVVHRYGMALPSKDWEPERDEGTNLLVKNASEGLEAQYLEKRFFLWQQ</sequence>
<gene>
    <name evidence="7" type="ORF">FALBO_3538</name>
</gene>
<dbReference type="PANTHER" id="PTHR24305">
    <property type="entry name" value="CYTOCHROME P450"/>
    <property type="match status" value="1"/>
</dbReference>
<dbReference type="PROSITE" id="PS00086">
    <property type="entry name" value="CYTOCHROME_P450"/>
    <property type="match status" value="1"/>
</dbReference>
<reference evidence="7 8" key="1">
    <citation type="submission" date="2020-01" db="EMBL/GenBank/DDBJ databases">
        <title>Identification and distribution of gene clusters putatively required for synthesis of sphingolipid metabolism inhibitors in phylogenetically diverse species of the filamentous fungus Fusarium.</title>
        <authorList>
            <person name="Kim H.-S."/>
            <person name="Busman M."/>
            <person name="Brown D.W."/>
            <person name="Divon H."/>
            <person name="Uhlig S."/>
            <person name="Proctor R.H."/>
        </authorList>
    </citation>
    <scope>NUCLEOTIDE SEQUENCE [LARGE SCALE GENOMIC DNA]</scope>
    <source>
        <strain evidence="7 8">NRRL 20459</strain>
    </source>
</reference>
<evidence type="ECO:0000256" key="6">
    <source>
        <dbReference type="RuleBase" id="RU000461"/>
    </source>
</evidence>
<dbReference type="PANTHER" id="PTHR24305:SF172">
    <property type="entry name" value="P450, PUTATIVE (EUROFUNG)-RELATED"/>
    <property type="match status" value="1"/>
</dbReference>
<evidence type="ECO:0000313" key="8">
    <source>
        <dbReference type="Proteomes" id="UP000554235"/>
    </source>
</evidence>
<evidence type="ECO:0000256" key="2">
    <source>
        <dbReference type="ARBA" id="ARBA00022617"/>
    </source>
</evidence>
<dbReference type="EMBL" id="JAADYS010000460">
    <property type="protein sequence ID" value="KAF4469558.1"/>
    <property type="molecule type" value="Genomic_DNA"/>
</dbReference>
<name>A0A8H4LKZ8_9HYPO</name>
<proteinExistence type="inferred from homology"/>
<dbReference type="InterPro" id="IPR036396">
    <property type="entry name" value="Cyt_P450_sf"/>
</dbReference>
<dbReference type="Pfam" id="PF00067">
    <property type="entry name" value="p450"/>
    <property type="match status" value="1"/>
</dbReference>
<evidence type="ECO:0000256" key="4">
    <source>
        <dbReference type="ARBA" id="ARBA00023004"/>
    </source>
</evidence>
<keyword evidence="6" id="KW-0503">Monooxygenase</keyword>
<organism evidence="7 8">
    <name type="scientific">Fusarium albosuccineum</name>
    <dbReference type="NCBI Taxonomy" id="1237068"/>
    <lineage>
        <taxon>Eukaryota</taxon>
        <taxon>Fungi</taxon>
        <taxon>Dikarya</taxon>
        <taxon>Ascomycota</taxon>
        <taxon>Pezizomycotina</taxon>
        <taxon>Sordariomycetes</taxon>
        <taxon>Hypocreomycetidae</taxon>
        <taxon>Hypocreales</taxon>
        <taxon>Nectriaceae</taxon>
        <taxon>Fusarium</taxon>
        <taxon>Fusarium decemcellulare species complex</taxon>
    </lineage>
</organism>
<dbReference type="InterPro" id="IPR017972">
    <property type="entry name" value="Cyt_P450_CS"/>
</dbReference>
<dbReference type="AlphaFoldDB" id="A0A8H4LKZ8"/>
<dbReference type="PRINTS" id="PR00463">
    <property type="entry name" value="EP450I"/>
</dbReference>
<keyword evidence="2 5" id="KW-0349">Heme</keyword>
<feature type="binding site" description="axial binding residue" evidence="5">
    <location>
        <position position="142"/>
    </location>
    <ligand>
        <name>heme</name>
        <dbReference type="ChEBI" id="CHEBI:30413"/>
    </ligand>
    <ligandPart>
        <name>Fe</name>
        <dbReference type="ChEBI" id="CHEBI:18248"/>
    </ligandPart>
</feature>
<keyword evidence="4 5" id="KW-0408">Iron</keyword>
<keyword evidence="8" id="KW-1185">Reference proteome</keyword>
<dbReference type="Gene3D" id="1.10.630.10">
    <property type="entry name" value="Cytochrome P450"/>
    <property type="match status" value="1"/>
</dbReference>
<comment type="caution">
    <text evidence="7">The sequence shown here is derived from an EMBL/GenBank/DDBJ whole genome shotgun (WGS) entry which is preliminary data.</text>
</comment>
<accession>A0A8H4LKZ8</accession>
<dbReference type="SUPFAM" id="SSF48264">
    <property type="entry name" value="Cytochrome P450"/>
    <property type="match status" value="1"/>
</dbReference>
<dbReference type="InterPro" id="IPR050121">
    <property type="entry name" value="Cytochrome_P450_monoxygenase"/>
</dbReference>
<dbReference type="GO" id="GO:0016705">
    <property type="term" value="F:oxidoreductase activity, acting on paired donors, with incorporation or reduction of molecular oxygen"/>
    <property type="evidence" value="ECO:0007669"/>
    <property type="project" value="InterPro"/>
</dbReference>
<dbReference type="InterPro" id="IPR001128">
    <property type="entry name" value="Cyt_P450"/>
</dbReference>
<evidence type="ECO:0000313" key="7">
    <source>
        <dbReference type="EMBL" id="KAF4469558.1"/>
    </source>
</evidence>
<evidence type="ECO:0000256" key="3">
    <source>
        <dbReference type="ARBA" id="ARBA00022723"/>
    </source>
</evidence>
<protein>
    <submittedName>
        <fullName evidence="7">Cytochrome P450 oxidoreductase</fullName>
    </submittedName>
</protein>
<dbReference type="GO" id="GO:0005506">
    <property type="term" value="F:iron ion binding"/>
    <property type="evidence" value="ECO:0007669"/>
    <property type="project" value="InterPro"/>
</dbReference>
<keyword evidence="3 5" id="KW-0479">Metal-binding</keyword>